<organism evidence="1 2">
    <name type="scientific">Streptomyces amakusaensis</name>
    <dbReference type="NCBI Taxonomy" id="67271"/>
    <lineage>
        <taxon>Bacteria</taxon>
        <taxon>Bacillati</taxon>
        <taxon>Actinomycetota</taxon>
        <taxon>Actinomycetes</taxon>
        <taxon>Kitasatosporales</taxon>
        <taxon>Streptomycetaceae</taxon>
        <taxon>Streptomyces</taxon>
    </lineage>
</organism>
<comment type="caution">
    <text evidence="1">The sequence shown here is derived from an EMBL/GenBank/DDBJ whole genome shotgun (WGS) entry which is preliminary data.</text>
</comment>
<evidence type="ECO:0008006" key="3">
    <source>
        <dbReference type="Google" id="ProtNLM"/>
    </source>
</evidence>
<dbReference type="EMBL" id="JBHSKP010000053">
    <property type="protein sequence ID" value="MFC5156949.1"/>
    <property type="molecule type" value="Genomic_DNA"/>
</dbReference>
<accession>A0ABW0AT65</accession>
<reference evidence="2" key="1">
    <citation type="journal article" date="2019" name="Int. J. Syst. Evol. Microbiol.">
        <title>The Global Catalogue of Microorganisms (GCM) 10K type strain sequencing project: providing services to taxonomists for standard genome sequencing and annotation.</title>
        <authorList>
            <consortium name="The Broad Institute Genomics Platform"/>
            <consortium name="The Broad Institute Genome Sequencing Center for Infectious Disease"/>
            <person name="Wu L."/>
            <person name="Ma J."/>
        </authorList>
    </citation>
    <scope>NUCLEOTIDE SEQUENCE [LARGE SCALE GENOMIC DNA]</scope>
    <source>
        <strain evidence="2">PCU 266</strain>
    </source>
</reference>
<name>A0ABW0AT65_9ACTN</name>
<evidence type="ECO:0000313" key="2">
    <source>
        <dbReference type="Proteomes" id="UP001596160"/>
    </source>
</evidence>
<evidence type="ECO:0000313" key="1">
    <source>
        <dbReference type="EMBL" id="MFC5156949.1"/>
    </source>
</evidence>
<sequence>MDQLIELAGTLATGALVAVLAAWLTTRSRNRQEQQAEIGALRVQADAMTVAVMELQGAAAANRLLWEEPAERGRTLLLAVLAFAGGAARARIAGGTDAQSGLVGFGRAAELLSRERVVSKQTVSAVREPLTRAATAAAPLMRSFDPAVVTATEQLLNALSEVENTARLEAALEAFGRAVNAATAPRLSWWARRRAARTRDLDGAFS</sequence>
<protein>
    <recommendedName>
        <fullName evidence="3">Secreted protein</fullName>
    </recommendedName>
</protein>
<dbReference type="Proteomes" id="UP001596160">
    <property type="component" value="Unassembled WGS sequence"/>
</dbReference>
<gene>
    <name evidence="1" type="ORF">ACFPRH_35080</name>
</gene>
<keyword evidence="2" id="KW-1185">Reference proteome</keyword>
<proteinExistence type="predicted"/>
<dbReference type="RefSeq" id="WP_344486572.1">
    <property type="nucleotide sequence ID" value="NZ_BAAASB010000042.1"/>
</dbReference>